<proteinExistence type="predicted"/>
<gene>
    <name evidence="1" type="ORF">T11_9661</name>
</gene>
<evidence type="ECO:0000313" key="2">
    <source>
        <dbReference type="Proteomes" id="UP000055024"/>
    </source>
</evidence>
<protein>
    <submittedName>
        <fullName evidence="1">Uncharacterized protein</fullName>
    </submittedName>
</protein>
<evidence type="ECO:0000313" key="1">
    <source>
        <dbReference type="EMBL" id="KRZ05490.1"/>
    </source>
</evidence>
<organism evidence="1 2">
    <name type="scientific">Trichinella zimbabwensis</name>
    <dbReference type="NCBI Taxonomy" id="268475"/>
    <lineage>
        <taxon>Eukaryota</taxon>
        <taxon>Metazoa</taxon>
        <taxon>Ecdysozoa</taxon>
        <taxon>Nematoda</taxon>
        <taxon>Enoplea</taxon>
        <taxon>Dorylaimia</taxon>
        <taxon>Trichinellida</taxon>
        <taxon>Trichinellidae</taxon>
        <taxon>Trichinella</taxon>
    </lineage>
</organism>
<reference evidence="1 2" key="1">
    <citation type="submission" date="2015-01" db="EMBL/GenBank/DDBJ databases">
        <title>Evolution of Trichinella species and genotypes.</title>
        <authorList>
            <person name="Korhonen P.K."/>
            <person name="Edoardo P."/>
            <person name="Giuseppe L.R."/>
            <person name="Gasser R.B."/>
        </authorList>
    </citation>
    <scope>NUCLEOTIDE SEQUENCE [LARGE SCALE GENOMIC DNA]</scope>
    <source>
        <strain evidence="1">ISS1029</strain>
    </source>
</reference>
<dbReference type="AlphaFoldDB" id="A0A0V1H535"/>
<name>A0A0V1H535_9BILA</name>
<sequence length="198" mass="22252">MHSKSFTTLGGRSSSFNSISVFLSTDTDQISLLGILVVPGFTHGIRTVYRNYTSSVFTRTPWVKQEVHGRLCLRNLLRKQYSFATGRVKIPLAVFTWTVLDNPSLPGITVVILPSGQFSLFMLSSLTSTMSPSFGSCRFVIHFVRLTKVVMYSLLHLFQKWNTICCRFFHFRFNDNFFSSTVGAGVMGISTNGLPIKK</sequence>
<accession>A0A0V1H535</accession>
<keyword evidence="2" id="KW-1185">Reference proteome</keyword>
<dbReference type="EMBL" id="JYDP01000138">
    <property type="protein sequence ID" value="KRZ05490.1"/>
    <property type="molecule type" value="Genomic_DNA"/>
</dbReference>
<comment type="caution">
    <text evidence="1">The sequence shown here is derived from an EMBL/GenBank/DDBJ whole genome shotgun (WGS) entry which is preliminary data.</text>
</comment>
<dbReference type="OrthoDB" id="10544441at2759"/>
<dbReference type="Proteomes" id="UP000055024">
    <property type="component" value="Unassembled WGS sequence"/>
</dbReference>